<dbReference type="Proteomes" id="UP001530400">
    <property type="component" value="Unassembled WGS sequence"/>
</dbReference>
<keyword evidence="8" id="KW-1185">Reference proteome</keyword>
<feature type="region of interest" description="Disordered" evidence="5">
    <location>
        <begin position="477"/>
        <end position="498"/>
    </location>
</feature>
<keyword evidence="3 4" id="KW-0539">Nucleus</keyword>
<dbReference type="AlphaFoldDB" id="A0ABD3NJQ9"/>
<dbReference type="InterPro" id="IPR008422">
    <property type="entry name" value="KN_HD"/>
</dbReference>
<dbReference type="GO" id="GO:0005634">
    <property type="term" value="C:nucleus"/>
    <property type="evidence" value="ECO:0007669"/>
    <property type="project" value="UniProtKB-SubCell"/>
</dbReference>
<keyword evidence="1 4" id="KW-0238">DNA-binding</keyword>
<evidence type="ECO:0000256" key="4">
    <source>
        <dbReference type="PROSITE-ProRule" id="PRU00108"/>
    </source>
</evidence>
<evidence type="ECO:0000259" key="6">
    <source>
        <dbReference type="PROSITE" id="PS50071"/>
    </source>
</evidence>
<gene>
    <name evidence="7" type="ORF">ACHAWO_003718</name>
</gene>
<feature type="region of interest" description="Disordered" evidence="5">
    <location>
        <begin position="299"/>
        <end position="319"/>
    </location>
</feature>
<feature type="compositionally biased region" description="Polar residues" evidence="5">
    <location>
        <begin position="1"/>
        <end position="23"/>
    </location>
</feature>
<evidence type="ECO:0000256" key="5">
    <source>
        <dbReference type="SAM" id="MobiDB-lite"/>
    </source>
</evidence>
<proteinExistence type="predicted"/>
<dbReference type="CDD" id="cd00086">
    <property type="entry name" value="homeodomain"/>
    <property type="match status" value="1"/>
</dbReference>
<dbReference type="PROSITE" id="PS50071">
    <property type="entry name" value="HOMEOBOX_2"/>
    <property type="match status" value="1"/>
</dbReference>
<feature type="region of interest" description="Disordered" evidence="5">
    <location>
        <begin position="110"/>
        <end position="155"/>
    </location>
</feature>
<sequence>MDDTLQEPSTNAIEHNPSSTNSYAAKRSSDNSDSTNDNPNKRSKKFAHSQCITQILNEWITANPFNSYLSQQEKIELMDSTGLSKKQLSDWFSKARKKMGLISKGQENVEESSCGLETDSTSGVARVSLSPETKVVEASESDENRDEDVVPDEKERNVGTVSISCILQEEKHKMPEVKEQSSQRVQKIATEASKIVEAANATTKAVDSTTDISCGTKAVAPTGVYYQGKVVTGRNIVYPRKATTEPAPQPKSIAPTGISIRNNAVIETTVHPSKATTEPAPTSQPKAFTETTVHPIKATTESAPAPQPTTQRQNTTVGLSESAKEYISKWIRDNSHFPTKYQKSCIMSHLNLDPILDAKKLDGFLSRQRAKFRKEAKIVNKNVPSCTEVDSYLYQWMSRTENVGNFSPSLHERAMMEKESGIESRRLESWFYRLRKRMKKQAREEGVSIESLQGAVSNVLVKEKMVRDGLLYVEDEEKKDDDAEVSSGVDTGGMFDQADAQDNNAEDLEVSNFIGSAAAVMVTNQKASHVTGLDIMSNVASQQVPLSPLREDSPICVAQLVTGLSKLNSSDGKEFRKAESSDDQFIDGFGGSLFSSMITYRAESPTLSQFFSNA</sequence>
<organism evidence="7 8">
    <name type="scientific">Cyclotella atomus</name>
    <dbReference type="NCBI Taxonomy" id="382360"/>
    <lineage>
        <taxon>Eukaryota</taxon>
        <taxon>Sar</taxon>
        <taxon>Stramenopiles</taxon>
        <taxon>Ochrophyta</taxon>
        <taxon>Bacillariophyta</taxon>
        <taxon>Coscinodiscophyceae</taxon>
        <taxon>Thalassiosirophycidae</taxon>
        <taxon>Stephanodiscales</taxon>
        <taxon>Stephanodiscaceae</taxon>
        <taxon>Cyclotella</taxon>
    </lineage>
</organism>
<dbReference type="SMART" id="SM00389">
    <property type="entry name" value="HOX"/>
    <property type="match status" value="1"/>
</dbReference>
<evidence type="ECO:0000256" key="3">
    <source>
        <dbReference type="ARBA" id="ARBA00023242"/>
    </source>
</evidence>
<evidence type="ECO:0000256" key="2">
    <source>
        <dbReference type="ARBA" id="ARBA00023155"/>
    </source>
</evidence>
<dbReference type="SUPFAM" id="SSF46689">
    <property type="entry name" value="Homeodomain-like"/>
    <property type="match status" value="1"/>
</dbReference>
<dbReference type="InterPro" id="IPR009057">
    <property type="entry name" value="Homeodomain-like_sf"/>
</dbReference>
<evidence type="ECO:0000313" key="7">
    <source>
        <dbReference type="EMBL" id="KAL3776072.1"/>
    </source>
</evidence>
<name>A0ABD3NJQ9_9STRA</name>
<keyword evidence="2 4" id="KW-0371">Homeobox</keyword>
<evidence type="ECO:0000256" key="1">
    <source>
        <dbReference type="ARBA" id="ARBA00023125"/>
    </source>
</evidence>
<protein>
    <recommendedName>
        <fullName evidence="6">Homeobox domain-containing protein</fullName>
    </recommendedName>
</protein>
<dbReference type="Pfam" id="PF05920">
    <property type="entry name" value="Homeobox_KN"/>
    <property type="match status" value="1"/>
</dbReference>
<feature type="region of interest" description="Disordered" evidence="5">
    <location>
        <begin position="1"/>
        <end position="46"/>
    </location>
</feature>
<comment type="caution">
    <text evidence="7">The sequence shown here is derived from an EMBL/GenBank/DDBJ whole genome shotgun (WGS) entry which is preliminary data.</text>
</comment>
<feature type="domain" description="Homeobox" evidence="6">
    <location>
        <begin position="39"/>
        <end position="102"/>
    </location>
</feature>
<reference evidence="7 8" key="1">
    <citation type="submission" date="2024-10" db="EMBL/GenBank/DDBJ databases">
        <title>Updated reference genomes for cyclostephanoid diatoms.</title>
        <authorList>
            <person name="Roberts W.R."/>
            <person name="Alverson A.J."/>
        </authorList>
    </citation>
    <scope>NUCLEOTIDE SEQUENCE [LARGE SCALE GENOMIC DNA]</scope>
    <source>
        <strain evidence="7 8">AJA010-31</strain>
    </source>
</reference>
<dbReference type="Gene3D" id="1.10.10.60">
    <property type="entry name" value="Homeodomain-like"/>
    <property type="match status" value="1"/>
</dbReference>
<dbReference type="InterPro" id="IPR001356">
    <property type="entry name" value="HD"/>
</dbReference>
<feature type="DNA-binding region" description="Homeobox" evidence="4">
    <location>
        <begin position="41"/>
        <end position="103"/>
    </location>
</feature>
<feature type="compositionally biased region" description="Polar residues" evidence="5">
    <location>
        <begin position="308"/>
        <end position="319"/>
    </location>
</feature>
<comment type="subcellular location">
    <subcellularLocation>
        <location evidence="4">Nucleus</location>
    </subcellularLocation>
</comment>
<dbReference type="EMBL" id="JALLPJ020001119">
    <property type="protein sequence ID" value="KAL3776072.1"/>
    <property type="molecule type" value="Genomic_DNA"/>
</dbReference>
<evidence type="ECO:0000313" key="8">
    <source>
        <dbReference type="Proteomes" id="UP001530400"/>
    </source>
</evidence>
<dbReference type="GO" id="GO:0003677">
    <property type="term" value="F:DNA binding"/>
    <property type="evidence" value="ECO:0007669"/>
    <property type="project" value="UniProtKB-UniRule"/>
</dbReference>
<accession>A0ABD3NJQ9</accession>